<organism evidence="1 2">
    <name type="scientific">Stappia taiwanensis</name>
    <dbReference type="NCBI Taxonomy" id="992267"/>
    <lineage>
        <taxon>Bacteria</taxon>
        <taxon>Pseudomonadati</taxon>
        <taxon>Pseudomonadota</taxon>
        <taxon>Alphaproteobacteria</taxon>
        <taxon>Hyphomicrobiales</taxon>
        <taxon>Stappiaceae</taxon>
        <taxon>Stappia</taxon>
    </lineage>
</organism>
<dbReference type="InterPro" id="IPR036102">
    <property type="entry name" value="OsmC/Ohrsf"/>
</dbReference>
<dbReference type="Proteomes" id="UP000559404">
    <property type="component" value="Unassembled WGS sequence"/>
</dbReference>
<evidence type="ECO:0000313" key="2">
    <source>
        <dbReference type="Proteomes" id="UP000559404"/>
    </source>
</evidence>
<dbReference type="EMBL" id="JACEON010000008">
    <property type="protein sequence ID" value="MBA4611990.1"/>
    <property type="molecule type" value="Genomic_DNA"/>
</dbReference>
<dbReference type="InterPro" id="IPR052707">
    <property type="entry name" value="OsmC_Ohr_Peroxiredoxin"/>
</dbReference>
<keyword evidence="2" id="KW-1185">Reference proteome</keyword>
<reference evidence="1 2" key="2">
    <citation type="submission" date="2020-08" db="EMBL/GenBank/DDBJ databases">
        <title>Stappia taiwanensis sp. nov., isolated from a coastal thermal spring.</title>
        <authorList>
            <person name="Kampfer P."/>
        </authorList>
    </citation>
    <scope>NUCLEOTIDE SEQUENCE [LARGE SCALE GENOMIC DNA]</scope>
    <source>
        <strain evidence="1 2">DSM 23284</strain>
    </source>
</reference>
<dbReference type="InterPro" id="IPR015946">
    <property type="entry name" value="KH_dom-like_a/b"/>
</dbReference>
<dbReference type="SUPFAM" id="SSF82784">
    <property type="entry name" value="OsmC-like"/>
    <property type="match status" value="1"/>
</dbReference>
<dbReference type="AlphaFoldDB" id="A0A838XZ06"/>
<sequence>MARHLYQAEITWTCEGDFAANAYSRGHHWSFDGGVQVLASSSPSMVPLPQSIEAAVDPEEGFVAALSSCHMLWFLDLARRDGLDVKAYRDEAEGVMERIAPGKMAVTRVILRPEVTFGGTELPEAARVAHLHHRAHEACFIANSVTSEIELAARPSILA</sequence>
<dbReference type="Pfam" id="PF02566">
    <property type="entry name" value="OsmC"/>
    <property type="match status" value="1"/>
</dbReference>
<reference evidence="1 2" key="1">
    <citation type="submission" date="2020-07" db="EMBL/GenBank/DDBJ databases">
        <authorList>
            <person name="Li M."/>
        </authorList>
    </citation>
    <scope>NUCLEOTIDE SEQUENCE [LARGE SCALE GENOMIC DNA]</scope>
    <source>
        <strain evidence="1 2">DSM 23284</strain>
    </source>
</reference>
<comment type="caution">
    <text evidence="1">The sequence shown here is derived from an EMBL/GenBank/DDBJ whole genome shotgun (WGS) entry which is preliminary data.</text>
</comment>
<accession>A0A838XZ06</accession>
<proteinExistence type="predicted"/>
<evidence type="ECO:0000313" key="1">
    <source>
        <dbReference type="EMBL" id="MBA4611990.1"/>
    </source>
</evidence>
<name>A0A838XZ06_9HYPH</name>
<dbReference type="InterPro" id="IPR003718">
    <property type="entry name" value="OsmC/Ohr_fam"/>
</dbReference>
<dbReference type="RefSeq" id="WP_181760194.1">
    <property type="nucleotide sequence ID" value="NZ_BMCR01000003.1"/>
</dbReference>
<gene>
    <name evidence="1" type="ORF">H1W37_10025</name>
</gene>
<dbReference type="Gene3D" id="3.30.300.20">
    <property type="match status" value="1"/>
</dbReference>
<dbReference type="PANTHER" id="PTHR42830">
    <property type="entry name" value="OSMOTICALLY INDUCIBLE FAMILY PROTEIN"/>
    <property type="match status" value="1"/>
</dbReference>
<protein>
    <submittedName>
        <fullName evidence="1">OsmC family protein</fullName>
    </submittedName>
</protein>
<dbReference type="PANTHER" id="PTHR42830:SF2">
    <property type="entry name" value="OSMC_OHR FAMILY PROTEIN"/>
    <property type="match status" value="1"/>
</dbReference>